<keyword evidence="2" id="KW-1185">Reference proteome</keyword>
<organism evidence="1 2">
    <name type="scientific">Cetraspora pellucida</name>
    <dbReference type="NCBI Taxonomy" id="1433469"/>
    <lineage>
        <taxon>Eukaryota</taxon>
        <taxon>Fungi</taxon>
        <taxon>Fungi incertae sedis</taxon>
        <taxon>Mucoromycota</taxon>
        <taxon>Glomeromycotina</taxon>
        <taxon>Glomeromycetes</taxon>
        <taxon>Diversisporales</taxon>
        <taxon>Gigasporaceae</taxon>
        <taxon>Cetraspora</taxon>
    </lineage>
</organism>
<evidence type="ECO:0000313" key="2">
    <source>
        <dbReference type="Proteomes" id="UP000789759"/>
    </source>
</evidence>
<reference evidence="1" key="1">
    <citation type="submission" date="2021-06" db="EMBL/GenBank/DDBJ databases">
        <authorList>
            <person name="Kallberg Y."/>
            <person name="Tangrot J."/>
            <person name="Rosling A."/>
        </authorList>
    </citation>
    <scope>NUCLEOTIDE SEQUENCE</scope>
    <source>
        <strain evidence="1">FL966</strain>
    </source>
</reference>
<dbReference type="OrthoDB" id="10485794at2759"/>
<accession>A0A9N9KBZ0</accession>
<sequence>WHKTGKNYGYSSSEGTFVTRSLTEDSITTECSEELRLSHKLSSCGSHLVVKSYTGYTRKDYLTPYIGHRQGWSKTTVIPTGAPVVTCVMEDDALTDHSEELRLSHKLVQELCFMIGCQECVSCARSLTAWSFLSNKAIIVAFANSMALQLIRDIGSKYDEMPSFQKKINSYQVLLTSFSGFEWETHKKANVRISQGGPQSTSQMIIVIGRSITLRPHTDRRYV</sequence>
<name>A0A9N9KBZ0_9GLOM</name>
<feature type="non-terminal residue" evidence="1">
    <location>
        <position position="223"/>
    </location>
</feature>
<feature type="non-terminal residue" evidence="1">
    <location>
        <position position="1"/>
    </location>
</feature>
<protein>
    <submittedName>
        <fullName evidence="1">9540_t:CDS:1</fullName>
    </submittedName>
</protein>
<gene>
    <name evidence="1" type="ORF">CPELLU_LOCUS19450</name>
</gene>
<proteinExistence type="predicted"/>
<dbReference type="EMBL" id="CAJVQA010046777">
    <property type="protein sequence ID" value="CAG8818497.1"/>
    <property type="molecule type" value="Genomic_DNA"/>
</dbReference>
<dbReference type="AlphaFoldDB" id="A0A9N9KBZ0"/>
<evidence type="ECO:0000313" key="1">
    <source>
        <dbReference type="EMBL" id="CAG8818497.1"/>
    </source>
</evidence>
<dbReference type="Proteomes" id="UP000789759">
    <property type="component" value="Unassembled WGS sequence"/>
</dbReference>
<comment type="caution">
    <text evidence="1">The sequence shown here is derived from an EMBL/GenBank/DDBJ whole genome shotgun (WGS) entry which is preliminary data.</text>
</comment>